<dbReference type="Proteomes" id="UP001230220">
    <property type="component" value="Unassembled WGS sequence"/>
</dbReference>
<dbReference type="Pfam" id="PF13411">
    <property type="entry name" value="MerR_1"/>
    <property type="match status" value="1"/>
</dbReference>
<evidence type="ECO:0000256" key="1">
    <source>
        <dbReference type="ARBA" id="ARBA00022491"/>
    </source>
</evidence>
<dbReference type="PRINTS" id="PR00040">
    <property type="entry name" value="HTHMERR"/>
</dbReference>
<feature type="coiled-coil region" evidence="5">
    <location>
        <begin position="75"/>
        <end position="109"/>
    </location>
</feature>
<accession>A0ABU0E2D6</accession>
<organism evidence="7 8">
    <name type="scientific">Breznakia pachnodae</name>
    <dbReference type="NCBI Taxonomy" id="265178"/>
    <lineage>
        <taxon>Bacteria</taxon>
        <taxon>Bacillati</taxon>
        <taxon>Bacillota</taxon>
        <taxon>Erysipelotrichia</taxon>
        <taxon>Erysipelotrichales</taxon>
        <taxon>Erysipelotrichaceae</taxon>
        <taxon>Breznakia</taxon>
    </lineage>
</organism>
<keyword evidence="8" id="KW-1185">Reference proteome</keyword>
<dbReference type="InterPro" id="IPR009061">
    <property type="entry name" value="DNA-bd_dom_put_sf"/>
</dbReference>
<evidence type="ECO:0000313" key="8">
    <source>
        <dbReference type="Proteomes" id="UP001230220"/>
    </source>
</evidence>
<dbReference type="EMBL" id="JAUSUR010000003">
    <property type="protein sequence ID" value="MDQ0361062.1"/>
    <property type="molecule type" value="Genomic_DNA"/>
</dbReference>
<dbReference type="PANTHER" id="PTHR30204:SF69">
    <property type="entry name" value="MERR-FAMILY TRANSCRIPTIONAL REGULATOR"/>
    <property type="match status" value="1"/>
</dbReference>
<gene>
    <name evidence="7" type="ORF">J2S15_001809</name>
</gene>
<dbReference type="InterPro" id="IPR000551">
    <property type="entry name" value="MerR-type_HTH_dom"/>
</dbReference>
<dbReference type="PANTHER" id="PTHR30204">
    <property type="entry name" value="REDOX-CYCLING DRUG-SENSING TRANSCRIPTIONAL ACTIVATOR SOXR"/>
    <property type="match status" value="1"/>
</dbReference>
<dbReference type="GO" id="GO:0003677">
    <property type="term" value="F:DNA binding"/>
    <property type="evidence" value="ECO:0007669"/>
    <property type="project" value="UniProtKB-KW"/>
</dbReference>
<dbReference type="SUPFAM" id="SSF46955">
    <property type="entry name" value="Putative DNA-binding domain"/>
    <property type="match status" value="1"/>
</dbReference>
<evidence type="ECO:0000256" key="5">
    <source>
        <dbReference type="SAM" id="Coils"/>
    </source>
</evidence>
<dbReference type="RefSeq" id="WP_307407473.1">
    <property type="nucleotide sequence ID" value="NZ_JAUSUR010000003.1"/>
</dbReference>
<evidence type="ECO:0000259" key="6">
    <source>
        <dbReference type="PROSITE" id="PS50937"/>
    </source>
</evidence>
<keyword evidence="3 7" id="KW-0238">DNA-binding</keyword>
<keyword evidence="1" id="KW-0678">Repressor</keyword>
<evidence type="ECO:0000256" key="3">
    <source>
        <dbReference type="ARBA" id="ARBA00023125"/>
    </source>
</evidence>
<evidence type="ECO:0000313" key="7">
    <source>
        <dbReference type="EMBL" id="MDQ0361062.1"/>
    </source>
</evidence>
<dbReference type="Gene3D" id="1.10.1660.10">
    <property type="match status" value="1"/>
</dbReference>
<keyword evidence="5" id="KW-0175">Coiled coil</keyword>
<dbReference type="InterPro" id="IPR047057">
    <property type="entry name" value="MerR_fam"/>
</dbReference>
<evidence type="ECO:0000256" key="4">
    <source>
        <dbReference type="ARBA" id="ARBA00023163"/>
    </source>
</evidence>
<comment type="caution">
    <text evidence="7">The sequence shown here is derived from an EMBL/GenBank/DDBJ whole genome shotgun (WGS) entry which is preliminary data.</text>
</comment>
<dbReference type="SMART" id="SM00422">
    <property type="entry name" value="HTH_MERR"/>
    <property type="match status" value="1"/>
</dbReference>
<keyword evidence="4" id="KW-0804">Transcription</keyword>
<evidence type="ECO:0000256" key="2">
    <source>
        <dbReference type="ARBA" id="ARBA00023015"/>
    </source>
</evidence>
<name>A0ABU0E2D6_9FIRM</name>
<keyword evidence="2" id="KW-0805">Transcription regulation</keyword>
<dbReference type="PROSITE" id="PS50937">
    <property type="entry name" value="HTH_MERR_2"/>
    <property type="match status" value="1"/>
</dbReference>
<reference evidence="7 8" key="1">
    <citation type="submission" date="2023-07" db="EMBL/GenBank/DDBJ databases">
        <title>Genomic Encyclopedia of Type Strains, Phase IV (KMG-IV): sequencing the most valuable type-strain genomes for metagenomic binning, comparative biology and taxonomic classification.</title>
        <authorList>
            <person name="Goeker M."/>
        </authorList>
    </citation>
    <scope>NUCLEOTIDE SEQUENCE [LARGE SCALE GENOMIC DNA]</scope>
    <source>
        <strain evidence="7 8">DSM 16784</strain>
    </source>
</reference>
<proteinExistence type="predicted"/>
<sequence length="151" mass="17772">MYTIGEVSKMFNLPIPTLRFYDKEGLLIDLERNEAGIRKFNDKSLEALKVIDCLKKSGLQIKEIKEFMHWCTLGDQTLEQRKEMFLRQKETMENEIQELEKALDMIKFKCWYYETATKAGSEEVVKTISASEMPNHIQKLYEDTHSIVKPE</sequence>
<protein>
    <submittedName>
        <fullName evidence="7">DNA-binding transcriptional MerR regulator</fullName>
    </submittedName>
</protein>
<dbReference type="CDD" id="cd01109">
    <property type="entry name" value="HTH_YyaN"/>
    <property type="match status" value="1"/>
</dbReference>
<feature type="domain" description="HTH merR-type" evidence="6">
    <location>
        <begin position="1"/>
        <end position="70"/>
    </location>
</feature>